<dbReference type="KEGG" id="ypac:CEW88_12565"/>
<dbReference type="InterPro" id="IPR017941">
    <property type="entry name" value="Rieske_2Fe-2S"/>
</dbReference>
<keyword evidence="6" id="KW-0411">Iron-sulfur</keyword>
<evidence type="ECO:0000256" key="6">
    <source>
        <dbReference type="ARBA" id="ARBA00023014"/>
    </source>
</evidence>
<dbReference type="AlphaFoldDB" id="A0A2U8HF25"/>
<dbReference type="InterPro" id="IPR015879">
    <property type="entry name" value="Ring_hydroxy_dOase_asu_C_dom"/>
</dbReference>
<dbReference type="GO" id="GO:0016491">
    <property type="term" value="F:oxidoreductase activity"/>
    <property type="evidence" value="ECO:0007669"/>
    <property type="project" value="UniProtKB-KW"/>
</dbReference>
<dbReference type="Pfam" id="PF00848">
    <property type="entry name" value="Ring_hydroxyl_A"/>
    <property type="match status" value="1"/>
</dbReference>
<dbReference type="InterPro" id="IPR036922">
    <property type="entry name" value="Rieske_2Fe-2S_sf"/>
</dbReference>
<evidence type="ECO:0000256" key="4">
    <source>
        <dbReference type="ARBA" id="ARBA00023002"/>
    </source>
</evidence>
<accession>A0A2U8HF25</accession>
<evidence type="ECO:0000313" key="9">
    <source>
        <dbReference type="Proteomes" id="UP000244915"/>
    </source>
</evidence>
<dbReference type="SUPFAM" id="SSF50022">
    <property type="entry name" value="ISP domain"/>
    <property type="match status" value="1"/>
</dbReference>
<dbReference type="PROSITE" id="PS51296">
    <property type="entry name" value="RIESKE"/>
    <property type="match status" value="1"/>
</dbReference>
<dbReference type="GO" id="GO:0005506">
    <property type="term" value="F:iron ion binding"/>
    <property type="evidence" value="ECO:0007669"/>
    <property type="project" value="InterPro"/>
</dbReference>
<protein>
    <submittedName>
        <fullName evidence="8">(2Fe-2S)-binding protein</fullName>
    </submittedName>
</protein>
<dbReference type="Pfam" id="PF00355">
    <property type="entry name" value="Rieske"/>
    <property type="match status" value="1"/>
</dbReference>
<proteinExistence type="predicted"/>
<dbReference type="RefSeq" id="WP_108967269.1">
    <property type="nucleotide sequence ID" value="NZ_CP022189.1"/>
</dbReference>
<evidence type="ECO:0000259" key="7">
    <source>
        <dbReference type="PROSITE" id="PS51296"/>
    </source>
</evidence>
<sequence>MTLYDPVAELRANVAVPFEMAQAMPVSVYTSEEFLGLEQEHVFGKSWLCAGRVDALKAPGDYLTLEISGEPIVVLRDREGLLRALSNVCRHRMSVLLEGRGNVRTITCPYHAWSYNLDGSLRGAPAMELNGSFCKESTRLPQVRCVDWKGWIMVTLDPDLPEPGDTLREVDDLVGYLAMEDYVETFREEHRWGTNWKILAENFMESYHLPMCHGGTIGGAVDLRKMTCPEGFEGFNYHHILKDDSIALSIAHPGNTTLRGEERYRTWLLAVYPSLLITLTPGYFWYLCLTPDGPGHVKILFGGGLHPDFISDPEAASHFTALKALLDAVNDEDRGCTERVWKGMQSRFAAPGALSHLERPNYEFARWIAGKIPEAH</sequence>
<feature type="domain" description="Rieske" evidence="7">
    <location>
        <begin position="47"/>
        <end position="154"/>
    </location>
</feature>
<comment type="cofactor">
    <cofactor evidence="1">
        <name>Fe cation</name>
        <dbReference type="ChEBI" id="CHEBI:24875"/>
    </cofactor>
</comment>
<reference evidence="8 9" key="1">
    <citation type="submission" date="2017-06" db="EMBL/GenBank/DDBJ databases">
        <title>Yangia sp. YSBP01 complete genome sequence.</title>
        <authorList>
            <person name="Woo J.-H."/>
            <person name="Kim H.-S."/>
        </authorList>
    </citation>
    <scope>NUCLEOTIDE SEQUENCE [LARGE SCALE GENOMIC DNA]</scope>
    <source>
        <strain evidence="8 9">YSBP01</strain>
    </source>
</reference>
<evidence type="ECO:0000256" key="2">
    <source>
        <dbReference type="ARBA" id="ARBA00022714"/>
    </source>
</evidence>
<dbReference type="PANTHER" id="PTHR43756">
    <property type="entry name" value="CHOLINE MONOOXYGENASE, CHLOROPLASTIC"/>
    <property type="match status" value="1"/>
</dbReference>
<gene>
    <name evidence="8" type="ORF">CEW88_12565</name>
</gene>
<dbReference type="OrthoDB" id="7456916at2"/>
<evidence type="ECO:0000256" key="3">
    <source>
        <dbReference type="ARBA" id="ARBA00022723"/>
    </source>
</evidence>
<dbReference type="EMBL" id="CP022189">
    <property type="protein sequence ID" value="AWI84444.1"/>
    <property type="molecule type" value="Genomic_DNA"/>
</dbReference>
<dbReference type="Gene3D" id="2.102.10.10">
    <property type="entry name" value="Rieske [2Fe-2S] iron-sulphur domain"/>
    <property type="match status" value="1"/>
</dbReference>
<dbReference type="PANTHER" id="PTHR43756:SF5">
    <property type="entry name" value="CHOLINE MONOOXYGENASE, CHLOROPLASTIC"/>
    <property type="match status" value="1"/>
</dbReference>
<dbReference type="InterPro" id="IPR001663">
    <property type="entry name" value="Rng_hydr_dOase-A"/>
</dbReference>
<evidence type="ECO:0000256" key="1">
    <source>
        <dbReference type="ARBA" id="ARBA00001962"/>
    </source>
</evidence>
<organism evidence="8 9">
    <name type="scientific">Alloyangia pacifica</name>
    <dbReference type="NCBI Taxonomy" id="311180"/>
    <lineage>
        <taxon>Bacteria</taxon>
        <taxon>Pseudomonadati</taxon>
        <taxon>Pseudomonadota</taxon>
        <taxon>Alphaproteobacteria</taxon>
        <taxon>Rhodobacterales</taxon>
        <taxon>Roseobacteraceae</taxon>
        <taxon>Alloyangia</taxon>
    </lineage>
</organism>
<keyword evidence="2" id="KW-0001">2Fe-2S</keyword>
<dbReference type="Gene3D" id="3.90.380.10">
    <property type="entry name" value="Naphthalene 1,2-dioxygenase Alpha Subunit, Chain A, domain 1"/>
    <property type="match status" value="2"/>
</dbReference>
<dbReference type="SUPFAM" id="SSF55961">
    <property type="entry name" value="Bet v1-like"/>
    <property type="match status" value="1"/>
</dbReference>
<dbReference type="GO" id="GO:0051537">
    <property type="term" value="F:2 iron, 2 sulfur cluster binding"/>
    <property type="evidence" value="ECO:0007669"/>
    <property type="project" value="UniProtKB-KW"/>
</dbReference>
<dbReference type="CDD" id="cd03469">
    <property type="entry name" value="Rieske_RO_Alpha_N"/>
    <property type="match status" value="1"/>
</dbReference>
<evidence type="ECO:0000256" key="5">
    <source>
        <dbReference type="ARBA" id="ARBA00023004"/>
    </source>
</evidence>
<keyword evidence="4" id="KW-0560">Oxidoreductase</keyword>
<dbReference type="Proteomes" id="UP000244915">
    <property type="component" value="Chromosome 1"/>
</dbReference>
<keyword evidence="3" id="KW-0479">Metal-binding</keyword>
<dbReference type="CDD" id="cd08885">
    <property type="entry name" value="RHO_alpha_C_1"/>
    <property type="match status" value="1"/>
</dbReference>
<keyword evidence="5" id="KW-0408">Iron</keyword>
<evidence type="ECO:0000313" key="8">
    <source>
        <dbReference type="EMBL" id="AWI84444.1"/>
    </source>
</evidence>
<dbReference type="PRINTS" id="PR00090">
    <property type="entry name" value="RNGDIOXGNASE"/>
</dbReference>
<name>A0A2U8HF25_9RHOB</name>